<evidence type="ECO:0000259" key="1">
    <source>
        <dbReference type="Pfam" id="PF03364"/>
    </source>
</evidence>
<dbReference type="InterPro" id="IPR023393">
    <property type="entry name" value="START-like_dom_sf"/>
</dbReference>
<accession>A0A4R1HIW9</accession>
<keyword evidence="3" id="KW-1185">Reference proteome</keyword>
<dbReference type="AlphaFoldDB" id="A0A4R1HIW9"/>
<dbReference type="InterPro" id="IPR005031">
    <property type="entry name" value="COQ10_START"/>
</dbReference>
<dbReference type="CDD" id="cd08861">
    <property type="entry name" value="OtcD1_ARO-CYC_like"/>
    <property type="match status" value="2"/>
</dbReference>
<dbReference type="InterPro" id="IPR019587">
    <property type="entry name" value="Polyketide_cyclase/dehydratase"/>
</dbReference>
<name>A0A4R1HIW9_PSEEN</name>
<evidence type="ECO:0000313" key="3">
    <source>
        <dbReference type="Proteomes" id="UP000295560"/>
    </source>
</evidence>
<organism evidence="2 3">
    <name type="scientific">Pseudonocardia endophytica</name>
    <dbReference type="NCBI Taxonomy" id="401976"/>
    <lineage>
        <taxon>Bacteria</taxon>
        <taxon>Bacillati</taxon>
        <taxon>Actinomycetota</taxon>
        <taxon>Actinomycetes</taxon>
        <taxon>Pseudonocardiales</taxon>
        <taxon>Pseudonocardiaceae</taxon>
        <taxon>Pseudonocardia</taxon>
    </lineage>
</organism>
<feature type="domain" description="Coenzyme Q-binding protein COQ10 START" evidence="1">
    <location>
        <begin position="162"/>
        <end position="260"/>
    </location>
</feature>
<protein>
    <submittedName>
        <fullName evidence="2">Aromatase</fullName>
    </submittedName>
</protein>
<sequence>MELTHSEHAIDVAAPAATVAAIVGAVSSWPTFFPPTVHARREAGDDHEETIRIWATANGELRTWTSRRTLSADGRRVDFEQQQPRHPVAAMGGSWRITPDGDGCRVVLLHHYAAVDDDPGVLEQMNRAVDTNSTAELAALKNSAERAAADLVYSFADTEVIEGPVGEAYAFVNDCARWPERLPHVARLDVDETTPGLQMMEMDTRSADGSVHTTVSGRVCFNGERIVYKQTTPPRGLAGHRGEWTFERQDAGRVAVTSRHTVVLDPDAFASLPNPPADLDEARALVRHALGSNSRATLAHAKAHVEGVTATTSA</sequence>
<comment type="caution">
    <text evidence="2">The sequence shown here is derived from an EMBL/GenBank/DDBJ whole genome shotgun (WGS) entry which is preliminary data.</text>
</comment>
<dbReference type="Proteomes" id="UP000295560">
    <property type="component" value="Unassembled WGS sequence"/>
</dbReference>
<gene>
    <name evidence="2" type="ORF">EV378_6207</name>
</gene>
<dbReference type="EMBL" id="SMFZ01000002">
    <property type="protein sequence ID" value="TCK22207.1"/>
    <property type="molecule type" value="Genomic_DNA"/>
</dbReference>
<dbReference type="Gene3D" id="3.30.530.20">
    <property type="match status" value="2"/>
</dbReference>
<dbReference type="RefSeq" id="WP_132430891.1">
    <property type="nucleotide sequence ID" value="NZ_SMFZ01000002.1"/>
</dbReference>
<dbReference type="SUPFAM" id="SSF55961">
    <property type="entry name" value="Bet v1-like"/>
    <property type="match status" value="2"/>
</dbReference>
<proteinExistence type="predicted"/>
<dbReference type="Pfam" id="PF03364">
    <property type="entry name" value="Polyketide_cyc"/>
    <property type="match status" value="1"/>
</dbReference>
<dbReference type="OrthoDB" id="3419705at2"/>
<evidence type="ECO:0000313" key="2">
    <source>
        <dbReference type="EMBL" id="TCK22207.1"/>
    </source>
</evidence>
<dbReference type="Pfam" id="PF10604">
    <property type="entry name" value="Polyketide_cyc2"/>
    <property type="match status" value="1"/>
</dbReference>
<reference evidence="2 3" key="1">
    <citation type="submission" date="2019-03" db="EMBL/GenBank/DDBJ databases">
        <title>Sequencing the genomes of 1000 actinobacteria strains.</title>
        <authorList>
            <person name="Klenk H.-P."/>
        </authorList>
    </citation>
    <scope>NUCLEOTIDE SEQUENCE [LARGE SCALE GENOMIC DNA]</scope>
    <source>
        <strain evidence="2 3">DSM 44969</strain>
    </source>
</reference>